<dbReference type="InterPro" id="IPR025960">
    <property type="entry name" value="RVT_N"/>
</dbReference>
<accession>A0A9W4CT88</accession>
<dbReference type="PANTHER" id="PTHR34047">
    <property type="entry name" value="NUCLEAR INTRON MATURASE 1, MITOCHONDRIAL-RELATED"/>
    <property type="match status" value="1"/>
</dbReference>
<proteinExistence type="predicted"/>
<dbReference type="EC" id="2.7.7.49" evidence="2"/>
<dbReference type="EMBL" id="LR882967">
    <property type="protein sequence ID" value="CAD5984245.1"/>
    <property type="molecule type" value="Genomic_DNA"/>
</dbReference>
<dbReference type="AlphaFoldDB" id="A0A9W4CT88"/>
<dbReference type="PROSITE" id="PS50878">
    <property type="entry name" value="RT_POL"/>
    <property type="match status" value="1"/>
</dbReference>
<evidence type="ECO:0000259" key="1">
    <source>
        <dbReference type="PROSITE" id="PS50878"/>
    </source>
</evidence>
<dbReference type="CDD" id="cd01651">
    <property type="entry name" value="RT_G2_intron"/>
    <property type="match status" value="1"/>
</dbReference>
<gene>
    <name evidence="2" type="primary">ltrA</name>
    <name evidence="2" type="ORF">NO713_05263</name>
</gene>
<dbReference type="KEGG" id="ppsu:NO713_05263"/>
<keyword evidence="2" id="KW-0548">Nucleotidyltransferase</keyword>
<dbReference type="InterPro" id="IPR043502">
    <property type="entry name" value="DNA/RNA_pol_sf"/>
</dbReference>
<dbReference type="Proteomes" id="UP001153719">
    <property type="component" value="Chromosome"/>
</dbReference>
<dbReference type="InterPro" id="IPR000477">
    <property type="entry name" value="RT_dom"/>
</dbReference>
<keyword evidence="3" id="KW-1185">Reference proteome</keyword>
<dbReference type="Pfam" id="PF00078">
    <property type="entry name" value="RVT_1"/>
    <property type="match status" value="1"/>
</dbReference>
<organism evidence="2 3">
    <name type="scientific">Planktothrix pseudagardhii</name>
    <dbReference type="NCBI Taxonomy" id="132604"/>
    <lineage>
        <taxon>Bacteria</taxon>
        <taxon>Bacillati</taxon>
        <taxon>Cyanobacteriota</taxon>
        <taxon>Cyanophyceae</taxon>
        <taxon>Oscillatoriophycideae</taxon>
        <taxon>Oscillatoriales</taxon>
        <taxon>Microcoleaceae</taxon>
        <taxon>Planktothrix</taxon>
    </lineage>
</organism>
<feature type="domain" description="Reverse transcriptase" evidence="1">
    <location>
        <begin position="92"/>
        <end position="235"/>
    </location>
</feature>
<keyword evidence="2" id="KW-0808">Transferase</keyword>
<protein>
    <submittedName>
        <fullName evidence="2">Group II intron-encoded protein LtrA</fullName>
        <ecNumber evidence="2">2.7.7.49</ecNumber>
    </submittedName>
</protein>
<reference evidence="2" key="1">
    <citation type="submission" date="2020-09" db="EMBL/GenBank/DDBJ databases">
        <authorList>
            <person name="Blom J."/>
        </authorList>
    </citation>
    <scope>NUCLEOTIDE SEQUENCE</scope>
    <source>
        <strain evidence="2">No.713</strain>
    </source>
</reference>
<sequence>MNKSKTLNKNQTVEWKDINWRKLERVTFKLQKRIFRASERGDVKAVRKLQKTLIRSWSAKCIAVRRVTQDNQGKNTAGVDGVKSLTPKQRMNLVGRLKLTGKVKPTRRVIIPKPGTTETRPLGIPTINDRALQALVKLALEPEWEAKFEPNSYGFRPGRSCHDAIDAIYNSIKQKAKYVLDADISKCFDRIDHKALISKIQTYPTLSRQIKSWLKAGYMDGKELFPTNNGTPQGG</sequence>
<evidence type="ECO:0000313" key="2">
    <source>
        <dbReference type="EMBL" id="CAD5984245.1"/>
    </source>
</evidence>
<dbReference type="InterPro" id="IPR051083">
    <property type="entry name" value="GrpII_Intron_Splice-Mob/Def"/>
</dbReference>
<dbReference type="GO" id="GO:0003964">
    <property type="term" value="F:RNA-directed DNA polymerase activity"/>
    <property type="evidence" value="ECO:0007669"/>
    <property type="project" value="UniProtKB-EC"/>
</dbReference>
<dbReference type="Pfam" id="PF13655">
    <property type="entry name" value="RVT_N"/>
    <property type="match status" value="1"/>
</dbReference>
<evidence type="ECO:0000313" key="3">
    <source>
        <dbReference type="Proteomes" id="UP001153719"/>
    </source>
</evidence>
<dbReference type="PANTHER" id="PTHR34047:SF10">
    <property type="entry name" value="GROUP II INTRON-ASSOCIATED OPEN READING FRAME"/>
    <property type="match status" value="1"/>
</dbReference>
<name>A0A9W4CT88_9CYAN</name>
<dbReference type="SUPFAM" id="SSF56672">
    <property type="entry name" value="DNA/RNA polymerases"/>
    <property type="match status" value="1"/>
</dbReference>